<dbReference type="SMART" id="SM01155">
    <property type="entry name" value="DUF1713"/>
    <property type="match status" value="1"/>
</dbReference>
<feature type="compositionally biased region" description="Basic residues" evidence="5">
    <location>
        <begin position="73"/>
        <end position="84"/>
    </location>
</feature>
<evidence type="ECO:0000256" key="3">
    <source>
        <dbReference type="ARBA" id="ARBA00035647"/>
    </source>
</evidence>
<keyword evidence="2" id="KW-0496">Mitochondrion</keyword>
<evidence type="ECO:0000256" key="4">
    <source>
        <dbReference type="ARBA" id="ARBA00035682"/>
    </source>
</evidence>
<dbReference type="PANTHER" id="PTHR32035:SF3">
    <property type="entry name" value="SMALL RIBOSOMAL SUBUNIT PROTEIN MS38"/>
    <property type="match status" value="1"/>
</dbReference>
<accession>A0A9P7PX93</accession>
<dbReference type="InterPro" id="IPR013177">
    <property type="entry name" value="Ribosomal_mS38_C"/>
</dbReference>
<protein>
    <recommendedName>
        <fullName evidence="4">Small ribosomal subunit protein mS38</fullName>
    </recommendedName>
</protein>
<dbReference type="Proteomes" id="UP000732380">
    <property type="component" value="Unassembled WGS sequence"/>
</dbReference>
<evidence type="ECO:0000259" key="6">
    <source>
        <dbReference type="SMART" id="SM01155"/>
    </source>
</evidence>
<evidence type="ECO:0000313" key="7">
    <source>
        <dbReference type="EMBL" id="KAG6113816.1"/>
    </source>
</evidence>
<dbReference type="GO" id="GO:0005739">
    <property type="term" value="C:mitochondrion"/>
    <property type="evidence" value="ECO:0007669"/>
    <property type="project" value="UniProtKB-SubCell"/>
</dbReference>
<comment type="subcellular location">
    <subcellularLocation>
        <location evidence="1">Mitochondrion</location>
    </subcellularLocation>
</comment>
<evidence type="ECO:0000256" key="2">
    <source>
        <dbReference type="ARBA" id="ARBA00023128"/>
    </source>
</evidence>
<gene>
    <name evidence="7" type="ORF">E4U13_003645</name>
</gene>
<name>A0A9P7PX93_9HYPO</name>
<feature type="region of interest" description="Disordered" evidence="5">
    <location>
        <begin position="1"/>
        <end position="86"/>
    </location>
</feature>
<dbReference type="AlphaFoldDB" id="A0A9P7PX93"/>
<dbReference type="PANTHER" id="PTHR32035">
    <property type="entry name" value="AURORA KINASE A-INTERACTING PROTEIN"/>
    <property type="match status" value="1"/>
</dbReference>
<proteinExistence type="inferred from homology"/>
<evidence type="ECO:0000256" key="1">
    <source>
        <dbReference type="ARBA" id="ARBA00004173"/>
    </source>
</evidence>
<comment type="similarity">
    <text evidence="3">Belongs to the mitochondrion-specific ribosomal protein mS38 family.</text>
</comment>
<reference evidence="7 8" key="1">
    <citation type="journal article" date="2020" name="bioRxiv">
        <title>Whole genome comparisons of ergot fungi reveals the divergence and evolution of species within the genus Claviceps are the result of varying mechanisms driving genome evolution and host range expansion.</title>
        <authorList>
            <person name="Wyka S.A."/>
            <person name="Mondo S.J."/>
            <person name="Liu M."/>
            <person name="Dettman J."/>
            <person name="Nalam V."/>
            <person name="Broders K.D."/>
        </authorList>
    </citation>
    <scope>NUCLEOTIDE SEQUENCE [LARGE SCALE GENOMIC DNA]</scope>
    <source>
        <strain evidence="7 8">LM576</strain>
    </source>
</reference>
<evidence type="ECO:0000256" key="5">
    <source>
        <dbReference type="SAM" id="MobiDB-lite"/>
    </source>
</evidence>
<dbReference type="EMBL" id="SRQM01000283">
    <property type="protein sequence ID" value="KAG6113816.1"/>
    <property type="molecule type" value="Genomic_DNA"/>
</dbReference>
<dbReference type="Pfam" id="PF08213">
    <property type="entry name" value="COX24_C"/>
    <property type="match status" value="1"/>
</dbReference>
<comment type="caution">
    <text evidence="7">The sequence shown here is derived from an EMBL/GenBank/DDBJ whole genome shotgun (WGS) entry which is preliminary data.</text>
</comment>
<feature type="compositionally biased region" description="Polar residues" evidence="5">
    <location>
        <begin position="13"/>
        <end position="26"/>
    </location>
</feature>
<keyword evidence="8" id="KW-1185">Reference proteome</keyword>
<evidence type="ECO:0000313" key="8">
    <source>
        <dbReference type="Proteomes" id="UP000732380"/>
    </source>
</evidence>
<organism evidence="7 8">
    <name type="scientific">Claviceps humidiphila</name>
    <dbReference type="NCBI Taxonomy" id="1294629"/>
    <lineage>
        <taxon>Eukaryota</taxon>
        <taxon>Fungi</taxon>
        <taxon>Dikarya</taxon>
        <taxon>Ascomycota</taxon>
        <taxon>Pezizomycotina</taxon>
        <taxon>Sordariomycetes</taxon>
        <taxon>Hypocreomycetidae</taxon>
        <taxon>Hypocreales</taxon>
        <taxon>Clavicipitaceae</taxon>
        <taxon>Claviceps</taxon>
    </lineage>
</organism>
<sequence>MLSSSVRRVACSATPTGLASALTSSAPRAGAASVPSFSYDLQRRFSSSKPSRPDNEASDLVAGQSVTGSAARSSRKSGTGKRKSKAEAAAERAALLEGFPYVPPTRHISQEALGLSSFFSLHRPISITHTMPRTVSDEQFASIFTPPTPADKVSDTMSTLSSTIGQLEVPMAELTIRGSDNQGMGDDMPRVEVRNSEGNESNIYYQVENMSGEFTPFRPPPLPTSASPDTAIATEADADAYATEAEAEALVPVHPRNRSYTAAFTIEESTESDGQMRYSVHSARVTDTEQSTRTSLNRLLKQLVRADVARGLRSMYALSVRRQRKLKMKKKKYKKLMKRTRNLRQSLNRG</sequence>
<feature type="domain" description="Ribosomal protein mS38 C-terminal" evidence="6">
    <location>
        <begin position="316"/>
        <end position="349"/>
    </location>
</feature>